<feature type="region of interest" description="Disordered" evidence="1">
    <location>
        <begin position="196"/>
        <end position="216"/>
    </location>
</feature>
<comment type="caution">
    <text evidence="4">The sequence shown here is derived from an EMBL/GenBank/DDBJ whole genome shotgun (WGS) entry which is preliminary data.</text>
</comment>
<dbReference type="Pfam" id="PF13539">
    <property type="entry name" value="Peptidase_M15_4"/>
    <property type="match status" value="1"/>
</dbReference>
<dbReference type="GO" id="GO:0008233">
    <property type="term" value="F:peptidase activity"/>
    <property type="evidence" value="ECO:0007669"/>
    <property type="project" value="InterPro"/>
</dbReference>
<feature type="signal peptide" evidence="2">
    <location>
        <begin position="1"/>
        <end position="24"/>
    </location>
</feature>
<protein>
    <recommendedName>
        <fullName evidence="3">Peptidase M15C domain-containing protein</fullName>
    </recommendedName>
</protein>
<dbReference type="AlphaFoldDB" id="A0A850PGN3"/>
<evidence type="ECO:0000313" key="5">
    <source>
        <dbReference type="Proteomes" id="UP000570517"/>
    </source>
</evidence>
<reference evidence="4 5" key="1">
    <citation type="submission" date="2020-05" db="EMBL/GenBank/DDBJ databases">
        <title>Draft genome sequence of Mycobacterium hippocampi DL, isolated from European seabass, Dicentrarchus labrax, reared in fish farms.</title>
        <authorList>
            <person name="Stathopoulou P."/>
            <person name="Asimakis E."/>
            <person name="Tzokas K."/>
            <person name="Batargias C."/>
            <person name="Tsiamis G."/>
        </authorList>
    </citation>
    <scope>NUCLEOTIDE SEQUENCE [LARGE SCALE GENOMIC DNA]</scope>
    <source>
        <strain evidence="4 5">DL</strain>
    </source>
</reference>
<accession>A0A850PGN3</accession>
<feature type="compositionally biased region" description="Pro residues" evidence="1">
    <location>
        <begin position="50"/>
        <end position="60"/>
    </location>
</feature>
<dbReference type="Gene3D" id="3.30.1380.10">
    <property type="match status" value="1"/>
</dbReference>
<keyword evidence="2" id="KW-0732">Signal</keyword>
<evidence type="ECO:0000313" key="4">
    <source>
        <dbReference type="EMBL" id="NVN49448.1"/>
    </source>
</evidence>
<feature type="domain" description="Peptidase M15C" evidence="3">
    <location>
        <begin position="163"/>
        <end position="242"/>
    </location>
</feature>
<feature type="compositionally biased region" description="Low complexity" evidence="1">
    <location>
        <begin position="23"/>
        <end position="37"/>
    </location>
</feature>
<dbReference type="InterPro" id="IPR039561">
    <property type="entry name" value="Peptidase_M15C"/>
</dbReference>
<feature type="region of interest" description="Disordered" evidence="1">
    <location>
        <begin position="23"/>
        <end position="65"/>
    </location>
</feature>
<evidence type="ECO:0000256" key="2">
    <source>
        <dbReference type="SAM" id="SignalP"/>
    </source>
</evidence>
<dbReference type="EMBL" id="JABFYL010000016">
    <property type="protein sequence ID" value="NVN49448.1"/>
    <property type="molecule type" value="Genomic_DNA"/>
</dbReference>
<dbReference type="Proteomes" id="UP000570517">
    <property type="component" value="Unassembled WGS sequence"/>
</dbReference>
<name>A0A850PGN3_9MYCO</name>
<gene>
    <name evidence="4" type="ORF">HLY00_3524</name>
</gene>
<sequence length="244" mass="27296">MTITRLAALTAVTAVLVQCAPAPAPPVATSTPTAATSPVPPLSPETFSRVPPPPRPPQPQPASVHPVTVAELATTWRPGCPLAPESLRRVDLDYWGFDDRPHRGRLVVHQDLTAEVIDVFQQLFELRFPIERMRTADHYPDADDELSMRDNNTSAFNCRDIPGTGNWSLHAYGRAVDINPRLNPYVDRRGDFQPANAGPWVDRSRTDPGTLNDGDPAVRAFTDRGWRWGGHWRTPLDYQHFERR</sequence>
<proteinExistence type="predicted"/>
<dbReference type="InterPro" id="IPR009045">
    <property type="entry name" value="Zn_M74/Hedgehog-like"/>
</dbReference>
<evidence type="ECO:0000256" key="1">
    <source>
        <dbReference type="SAM" id="MobiDB-lite"/>
    </source>
</evidence>
<evidence type="ECO:0000259" key="3">
    <source>
        <dbReference type="Pfam" id="PF13539"/>
    </source>
</evidence>
<keyword evidence="5" id="KW-1185">Reference proteome</keyword>
<organism evidence="4 5">
    <name type="scientific">Mycolicibacterium hippocampi</name>
    <dbReference type="NCBI Taxonomy" id="659824"/>
    <lineage>
        <taxon>Bacteria</taxon>
        <taxon>Bacillati</taxon>
        <taxon>Actinomycetota</taxon>
        <taxon>Actinomycetes</taxon>
        <taxon>Mycobacteriales</taxon>
        <taxon>Mycobacteriaceae</taxon>
        <taxon>Mycolicibacterium</taxon>
    </lineage>
</organism>
<dbReference type="RefSeq" id="WP_372238537.1">
    <property type="nucleotide sequence ID" value="NZ_JABFYL010000016.1"/>
</dbReference>
<dbReference type="SUPFAM" id="SSF55166">
    <property type="entry name" value="Hedgehog/DD-peptidase"/>
    <property type="match status" value="1"/>
</dbReference>
<feature type="chain" id="PRO_5032638012" description="Peptidase M15C domain-containing protein" evidence="2">
    <location>
        <begin position="25"/>
        <end position="244"/>
    </location>
</feature>